<proteinExistence type="predicted"/>
<comment type="caution">
    <text evidence="1">The sequence shown here is derived from an EMBL/GenBank/DDBJ whole genome shotgun (WGS) entry which is preliminary data.</text>
</comment>
<evidence type="ECO:0000313" key="1">
    <source>
        <dbReference type="EMBL" id="TRZ23391.1"/>
    </source>
</evidence>
<keyword evidence="2" id="KW-1185">Reference proteome</keyword>
<evidence type="ECO:0000313" key="2">
    <source>
        <dbReference type="Proteomes" id="UP000796761"/>
    </source>
</evidence>
<protein>
    <submittedName>
        <fullName evidence="1">Uncharacterized protein</fullName>
    </submittedName>
</protein>
<gene>
    <name evidence="1" type="ORF">HGM15179_003742</name>
</gene>
<dbReference type="EMBL" id="SWJQ01000074">
    <property type="protein sequence ID" value="TRZ23391.1"/>
    <property type="molecule type" value="Genomic_DNA"/>
</dbReference>
<accession>A0A8K1GQI8</accession>
<sequence length="115" mass="13278">MLPGLTGSSKILKSSLTVYQAYEAVLKLQHLGDHCQQVEGGDSTPLLSPSEAHLEYCVEFWALQYKRDMELLEHIQRRETKMMTRLEYLCYEDRLRELGLFSLEKTQLGGELINN</sequence>
<name>A0A8K1GQI8_9PASS</name>
<reference evidence="1" key="1">
    <citation type="submission" date="2019-04" db="EMBL/GenBank/DDBJ databases">
        <title>Genome assembly of Zosterops borbonicus 15179.</title>
        <authorList>
            <person name="Leroy T."/>
            <person name="Anselmetti Y."/>
            <person name="Tilak M.-K."/>
            <person name="Nabholz B."/>
        </authorList>
    </citation>
    <scope>NUCLEOTIDE SEQUENCE</scope>
    <source>
        <strain evidence="1">HGM_15179</strain>
        <tissue evidence="1">Muscle</tissue>
    </source>
</reference>
<organism evidence="1 2">
    <name type="scientific">Zosterops borbonicus</name>
    <dbReference type="NCBI Taxonomy" id="364589"/>
    <lineage>
        <taxon>Eukaryota</taxon>
        <taxon>Metazoa</taxon>
        <taxon>Chordata</taxon>
        <taxon>Craniata</taxon>
        <taxon>Vertebrata</taxon>
        <taxon>Euteleostomi</taxon>
        <taxon>Archelosauria</taxon>
        <taxon>Archosauria</taxon>
        <taxon>Dinosauria</taxon>
        <taxon>Saurischia</taxon>
        <taxon>Theropoda</taxon>
        <taxon>Coelurosauria</taxon>
        <taxon>Aves</taxon>
        <taxon>Neognathae</taxon>
        <taxon>Neoaves</taxon>
        <taxon>Telluraves</taxon>
        <taxon>Australaves</taxon>
        <taxon>Passeriformes</taxon>
        <taxon>Sylvioidea</taxon>
        <taxon>Zosteropidae</taxon>
        <taxon>Zosterops</taxon>
    </lineage>
</organism>
<dbReference type="AlphaFoldDB" id="A0A8K1GQI8"/>
<dbReference type="OrthoDB" id="276744at2759"/>
<dbReference type="Proteomes" id="UP000796761">
    <property type="component" value="Unassembled WGS sequence"/>
</dbReference>